<comment type="similarity">
    <text evidence="1">Belongs to the C/M/P thioester hydrolase family.</text>
</comment>
<dbReference type="GO" id="GO:0047617">
    <property type="term" value="F:fatty acyl-CoA hydrolase activity"/>
    <property type="evidence" value="ECO:0007669"/>
    <property type="project" value="UniProtKB-EC"/>
</dbReference>
<evidence type="ECO:0000256" key="1">
    <source>
        <dbReference type="ARBA" id="ARBA00006538"/>
    </source>
</evidence>
<dbReference type="GO" id="GO:0006637">
    <property type="term" value="P:acyl-CoA metabolic process"/>
    <property type="evidence" value="ECO:0007669"/>
    <property type="project" value="InterPro"/>
</dbReference>
<keyword evidence="12" id="KW-1185">Reference proteome</keyword>
<dbReference type="InterPro" id="IPR049449">
    <property type="entry name" value="TesB_ACOT8-like_N"/>
</dbReference>
<gene>
    <name evidence="11" type="ORF">SAMN02745132_02011</name>
</gene>
<dbReference type="InterPro" id="IPR029069">
    <property type="entry name" value="HotDog_dom_sf"/>
</dbReference>
<dbReference type="InterPro" id="IPR003703">
    <property type="entry name" value="Acyl_CoA_thio"/>
</dbReference>
<evidence type="ECO:0000256" key="2">
    <source>
        <dbReference type="ARBA" id="ARBA00011881"/>
    </source>
</evidence>
<accession>A0A1T4ULS0</accession>
<dbReference type="GO" id="GO:0005829">
    <property type="term" value="C:cytosol"/>
    <property type="evidence" value="ECO:0007669"/>
    <property type="project" value="TreeGrafter"/>
</dbReference>
<evidence type="ECO:0000256" key="5">
    <source>
        <dbReference type="ARBA" id="ARBA00038894"/>
    </source>
</evidence>
<dbReference type="Proteomes" id="UP000190162">
    <property type="component" value="Unassembled WGS sequence"/>
</dbReference>
<sequence length="307" mass="34620">MSFLCQFMQSVCVRGFMSTKLEELLTLLKLEQIEEGIYRGQSENLGLPQVYGGQVIGQALSAAKGTVKGDRFVHSFHSYFLRPGDPEKPIVYDVENLRDGGSFSTRRVKAIQYGQPIFYLTASYHKNEPGFEHQSSMPQVAGPDGLMSEKQLVDSIAQHLPEKLLEIFGGERPIEVRPVSIVNPLKPQKTDAKQYLWIRANGKMDDDLRIHQYLLAYASDWGFLTTALQPHGVSVMTPKLKVATIDHAMWFHREFRMDEWLLFAIDSPSASGSRGLVRGEIYNQLGELVASAVQEGLMRYKTQHPQS</sequence>
<dbReference type="CDD" id="cd03445">
    <property type="entry name" value="Thioesterase_II_repeat2"/>
    <property type="match status" value="1"/>
</dbReference>
<evidence type="ECO:0000313" key="12">
    <source>
        <dbReference type="Proteomes" id="UP000190162"/>
    </source>
</evidence>
<dbReference type="PANTHER" id="PTHR11066">
    <property type="entry name" value="ACYL-COA THIOESTERASE"/>
    <property type="match status" value="1"/>
</dbReference>
<dbReference type="NCBIfam" id="TIGR00189">
    <property type="entry name" value="tesB"/>
    <property type="match status" value="1"/>
</dbReference>
<proteinExistence type="inferred from homology"/>
<evidence type="ECO:0000256" key="8">
    <source>
        <dbReference type="ARBA" id="ARBA00079653"/>
    </source>
</evidence>
<dbReference type="EMBL" id="FUXU01000021">
    <property type="protein sequence ID" value="SKA53712.1"/>
    <property type="molecule type" value="Genomic_DNA"/>
</dbReference>
<dbReference type="InterPro" id="IPR025652">
    <property type="entry name" value="TesB_C"/>
</dbReference>
<organism evidence="11 12">
    <name type="scientific">Enterovibrio nigricans DSM 22720</name>
    <dbReference type="NCBI Taxonomy" id="1121868"/>
    <lineage>
        <taxon>Bacteria</taxon>
        <taxon>Pseudomonadati</taxon>
        <taxon>Pseudomonadota</taxon>
        <taxon>Gammaproteobacteria</taxon>
        <taxon>Vibrionales</taxon>
        <taxon>Vibrionaceae</taxon>
        <taxon>Enterovibrio</taxon>
    </lineage>
</organism>
<evidence type="ECO:0000259" key="9">
    <source>
        <dbReference type="Pfam" id="PF02551"/>
    </source>
</evidence>
<evidence type="ECO:0000259" key="10">
    <source>
        <dbReference type="Pfam" id="PF13622"/>
    </source>
</evidence>
<evidence type="ECO:0000313" key="11">
    <source>
        <dbReference type="EMBL" id="SKA53712.1"/>
    </source>
</evidence>
<name>A0A1T4ULS0_9GAMM</name>
<dbReference type="PANTHER" id="PTHR11066:SF34">
    <property type="entry name" value="ACYL-COENZYME A THIOESTERASE 8"/>
    <property type="match status" value="1"/>
</dbReference>
<feature type="domain" description="Acyl-CoA thioesterase 2 C-terminal" evidence="9">
    <location>
        <begin position="167"/>
        <end position="297"/>
    </location>
</feature>
<dbReference type="GO" id="GO:0009062">
    <property type="term" value="P:fatty acid catabolic process"/>
    <property type="evidence" value="ECO:0007669"/>
    <property type="project" value="TreeGrafter"/>
</dbReference>
<dbReference type="FunFam" id="2.40.160.210:FF:000001">
    <property type="entry name" value="Acyl-CoA thioesterase II"/>
    <property type="match status" value="1"/>
</dbReference>
<dbReference type="CDD" id="cd03444">
    <property type="entry name" value="Thioesterase_II_repeat1"/>
    <property type="match status" value="1"/>
</dbReference>
<dbReference type="Gene3D" id="2.40.160.210">
    <property type="entry name" value="Acyl-CoA thioesterase, double hotdog domain"/>
    <property type="match status" value="1"/>
</dbReference>
<comment type="catalytic activity">
    <reaction evidence="6">
        <text>a fatty acyl-CoA + H2O = a fatty acid + CoA + H(+)</text>
        <dbReference type="Rhea" id="RHEA:16781"/>
        <dbReference type="ChEBI" id="CHEBI:15377"/>
        <dbReference type="ChEBI" id="CHEBI:15378"/>
        <dbReference type="ChEBI" id="CHEBI:28868"/>
        <dbReference type="ChEBI" id="CHEBI:57287"/>
        <dbReference type="ChEBI" id="CHEBI:77636"/>
        <dbReference type="EC" id="3.1.2.20"/>
    </reaction>
    <physiologicalReaction direction="left-to-right" evidence="6">
        <dbReference type="Rhea" id="RHEA:16782"/>
    </physiologicalReaction>
</comment>
<evidence type="ECO:0000256" key="4">
    <source>
        <dbReference type="ARBA" id="ARBA00023098"/>
    </source>
</evidence>
<protein>
    <recommendedName>
        <fullName evidence="7">Acyl-CoA thioesterase 2</fullName>
        <ecNumber evidence="5">3.1.2.20</ecNumber>
    </recommendedName>
    <alternativeName>
        <fullName evidence="8">Thioesterase II</fullName>
    </alternativeName>
</protein>
<dbReference type="SUPFAM" id="SSF54637">
    <property type="entry name" value="Thioesterase/thiol ester dehydrase-isomerase"/>
    <property type="match status" value="2"/>
</dbReference>
<keyword evidence="4" id="KW-0443">Lipid metabolism</keyword>
<dbReference type="Pfam" id="PF02551">
    <property type="entry name" value="Acyl_CoA_thio"/>
    <property type="match status" value="1"/>
</dbReference>
<comment type="subunit">
    <text evidence="2">Homotetramer.</text>
</comment>
<evidence type="ECO:0000256" key="7">
    <source>
        <dbReference type="ARBA" id="ARBA00071120"/>
    </source>
</evidence>
<feature type="domain" description="Acyl-CoA thioesterase-like N-terminal HotDog" evidence="10">
    <location>
        <begin position="50"/>
        <end position="124"/>
    </location>
</feature>
<reference evidence="12" key="1">
    <citation type="submission" date="2017-02" db="EMBL/GenBank/DDBJ databases">
        <authorList>
            <person name="Varghese N."/>
            <person name="Submissions S."/>
        </authorList>
    </citation>
    <scope>NUCLEOTIDE SEQUENCE [LARGE SCALE GENOMIC DNA]</scope>
    <source>
        <strain evidence="12">DSM 22720</strain>
    </source>
</reference>
<evidence type="ECO:0000256" key="6">
    <source>
        <dbReference type="ARBA" id="ARBA00050943"/>
    </source>
</evidence>
<evidence type="ECO:0000256" key="3">
    <source>
        <dbReference type="ARBA" id="ARBA00022801"/>
    </source>
</evidence>
<dbReference type="InterPro" id="IPR042171">
    <property type="entry name" value="Acyl-CoA_hotdog"/>
</dbReference>
<dbReference type="AlphaFoldDB" id="A0A1T4ULS0"/>
<dbReference type="Pfam" id="PF13622">
    <property type="entry name" value="4HBT_3"/>
    <property type="match status" value="1"/>
</dbReference>
<keyword evidence="3" id="KW-0378">Hydrolase</keyword>
<dbReference type="EC" id="3.1.2.20" evidence="5"/>